<evidence type="ECO:0000259" key="1">
    <source>
        <dbReference type="PROSITE" id="PS50879"/>
    </source>
</evidence>
<dbReference type="PROSITE" id="PS50879">
    <property type="entry name" value="RNASE_H_1"/>
    <property type="match status" value="1"/>
</dbReference>
<organism evidence="2">
    <name type="scientific">marine sediment metagenome</name>
    <dbReference type="NCBI Taxonomy" id="412755"/>
    <lineage>
        <taxon>unclassified sequences</taxon>
        <taxon>metagenomes</taxon>
        <taxon>ecological metagenomes</taxon>
    </lineage>
</organism>
<dbReference type="GO" id="GO:0004523">
    <property type="term" value="F:RNA-DNA hybrid ribonuclease activity"/>
    <property type="evidence" value="ECO:0007669"/>
    <property type="project" value="InterPro"/>
</dbReference>
<dbReference type="Gene3D" id="3.30.420.10">
    <property type="entry name" value="Ribonuclease H-like superfamily/Ribonuclease H"/>
    <property type="match status" value="1"/>
</dbReference>
<feature type="domain" description="RNase H type-1" evidence="1">
    <location>
        <begin position="11"/>
        <end position="143"/>
    </location>
</feature>
<gene>
    <name evidence="2" type="ORF">LCGC14_1832500</name>
</gene>
<comment type="caution">
    <text evidence="2">The sequence shown here is derived from an EMBL/GenBank/DDBJ whole genome shotgun (WGS) entry which is preliminary data.</text>
</comment>
<name>A0A0F9GFU1_9ZZZZ</name>
<evidence type="ECO:0000313" key="2">
    <source>
        <dbReference type="EMBL" id="KKL97638.1"/>
    </source>
</evidence>
<dbReference type="InterPro" id="IPR036397">
    <property type="entry name" value="RNaseH_sf"/>
</dbReference>
<accession>A0A0F9GFU1</accession>
<dbReference type="Pfam" id="PF13456">
    <property type="entry name" value="RVT_3"/>
    <property type="match status" value="1"/>
</dbReference>
<dbReference type="SUPFAM" id="SSF53098">
    <property type="entry name" value="Ribonuclease H-like"/>
    <property type="match status" value="1"/>
</dbReference>
<proteinExistence type="predicted"/>
<sequence length="143" mass="16723">MPIVPARPAAHKRPVYFWVDGGMLGPRNPSPEGVFWSVYRHLPSGAERIVIAREQSKDYTTNNEAEWLAVRAALRFAFKYHVNMKIHIFSDSEVIVNQFAGRYQCKQPRLQVLARECWALQREFPECVLSWCPRREMVRRLGH</sequence>
<dbReference type="InterPro" id="IPR002156">
    <property type="entry name" value="RNaseH_domain"/>
</dbReference>
<reference evidence="2" key="1">
    <citation type="journal article" date="2015" name="Nature">
        <title>Complex archaea that bridge the gap between prokaryotes and eukaryotes.</title>
        <authorList>
            <person name="Spang A."/>
            <person name="Saw J.H."/>
            <person name="Jorgensen S.L."/>
            <person name="Zaremba-Niedzwiedzka K."/>
            <person name="Martijn J."/>
            <person name="Lind A.E."/>
            <person name="van Eijk R."/>
            <person name="Schleper C."/>
            <person name="Guy L."/>
            <person name="Ettema T.J."/>
        </authorList>
    </citation>
    <scope>NUCLEOTIDE SEQUENCE</scope>
</reference>
<dbReference type="InterPro" id="IPR012337">
    <property type="entry name" value="RNaseH-like_sf"/>
</dbReference>
<dbReference type="GO" id="GO:0003676">
    <property type="term" value="F:nucleic acid binding"/>
    <property type="evidence" value="ECO:0007669"/>
    <property type="project" value="InterPro"/>
</dbReference>
<dbReference type="EMBL" id="LAZR01018120">
    <property type="protein sequence ID" value="KKL97638.1"/>
    <property type="molecule type" value="Genomic_DNA"/>
</dbReference>
<dbReference type="AlphaFoldDB" id="A0A0F9GFU1"/>
<protein>
    <recommendedName>
        <fullName evidence="1">RNase H type-1 domain-containing protein</fullName>
    </recommendedName>
</protein>